<keyword evidence="6" id="KW-1185">Reference proteome</keyword>
<feature type="compositionally biased region" description="Basic and acidic residues" evidence="2">
    <location>
        <begin position="211"/>
        <end position="226"/>
    </location>
</feature>
<protein>
    <submittedName>
        <fullName evidence="5">Efflux RND transporter periplasmic adaptor subunit</fullName>
    </submittedName>
</protein>
<comment type="caution">
    <text evidence="5">The sequence shown here is derived from an EMBL/GenBank/DDBJ whole genome shotgun (WGS) entry which is preliminary data.</text>
</comment>
<accession>A0ABD6H3W2</accession>
<dbReference type="RefSeq" id="WP_015918558.1">
    <property type="nucleotide sequence ID" value="NZ_MBFA02000002.1"/>
</dbReference>
<dbReference type="EMBL" id="MBFE02000003">
    <property type="protein sequence ID" value="MUO41292.1"/>
    <property type="molecule type" value="Genomic_DNA"/>
</dbReference>
<dbReference type="InterPro" id="IPR058637">
    <property type="entry name" value="YknX-like_C"/>
</dbReference>
<sequence length="351" mass="36957">MGFSKTDQAQTTQSAALTVSVTTPQTLQWADTIAVSGWLAAWQEAIVAAETGSLKITDILVDIGSVVQKGDVLARLSDASAIADVHKQEAAVASAKATLAKAKADSVRAKKVTGSGALSDQDTLGYYITEQTDAADLASDEASLESSKITLSQTTITAPDSGIVSSRSADLGNVVSAGTELFRLVRQGRVEWQAEVPSYQLPRIHPGAKATIHDQSGHDPSGHDPSGKSFEGTVRLVSPIVSNDTGRGTIYVTLPNDPDIRVGLYESGTIELAVTPALTLPETALVYSDGINYVFRVNADNRVTRLRVDIGRRNNGRVEILSGIEAQAQIVEAGGSFLSDNDLVLVKAATK</sequence>
<dbReference type="InterPro" id="IPR006143">
    <property type="entry name" value="RND_pump_MFP"/>
</dbReference>
<dbReference type="Proteomes" id="UP000179536">
    <property type="component" value="Unassembled WGS sequence"/>
</dbReference>
<gene>
    <name evidence="5" type="ORF">BBK91_003280</name>
    <name evidence="4" type="ORF">BBL17_005760</name>
</gene>
<proteinExistence type="inferred from homology"/>
<dbReference type="NCBIfam" id="TIGR01730">
    <property type="entry name" value="RND_mfp"/>
    <property type="match status" value="1"/>
</dbReference>
<evidence type="ECO:0000313" key="6">
    <source>
        <dbReference type="Proteomes" id="UP000179454"/>
    </source>
</evidence>
<comment type="similarity">
    <text evidence="1">Belongs to the membrane fusion protein (MFP) (TC 8.A.1) family.</text>
</comment>
<dbReference type="Gene3D" id="2.40.420.20">
    <property type="match status" value="1"/>
</dbReference>
<dbReference type="PANTHER" id="PTHR30469">
    <property type="entry name" value="MULTIDRUG RESISTANCE PROTEIN MDTA"/>
    <property type="match status" value="1"/>
</dbReference>
<dbReference type="Gene3D" id="2.40.50.100">
    <property type="match status" value="1"/>
</dbReference>
<dbReference type="PANTHER" id="PTHR30469:SF15">
    <property type="entry name" value="HLYD FAMILY OF SECRETION PROTEINS"/>
    <property type="match status" value="1"/>
</dbReference>
<evidence type="ECO:0000256" key="1">
    <source>
        <dbReference type="ARBA" id="ARBA00009477"/>
    </source>
</evidence>
<evidence type="ECO:0000256" key="2">
    <source>
        <dbReference type="SAM" id="MobiDB-lite"/>
    </source>
</evidence>
<name>A0ABD6H3W2_AGRVI</name>
<dbReference type="SUPFAM" id="SSF111369">
    <property type="entry name" value="HlyD-like secretion proteins"/>
    <property type="match status" value="1"/>
</dbReference>
<dbReference type="EMBL" id="MBFA02000002">
    <property type="protein sequence ID" value="MUP08896.1"/>
    <property type="molecule type" value="Genomic_DNA"/>
</dbReference>
<dbReference type="Proteomes" id="UP000179454">
    <property type="component" value="Unassembled WGS sequence"/>
</dbReference>
<evidence type="ECO:0000313" key="5">
    <source>
        <dbReference type="EMBL" id="MUP08896.1"/>
    </source>
</evidence>
<dbReference type="AlphaFoldDB" id="A0ABD6H3W2"/>
<organism evidence="5 7">
    <name type="scientific">Agrobacterium vitis</name>
    <name type="common">Rhizobium vitis</name>
    <dbReference type="NCBI Taxonomy" id="373"/>
    <lineage>
        <taxon>Bacteria</taxon>
        <taxon>Pseudomonadati</taxon>
        <taxon>Pseudomonadota</taxon>
        <taxon>Alphaproteobacteria</taxon>
        <taxon>Hyphomicrobiales</taxon>
        <taxon>Rhizobiaceae</taxon>
        <taxon>Rhizobium/Agrobacterium group</taxon>
        <taxon>Agrobacterium</taxon>
    </lineage>
</organism>
<evidence type="ECO:0000313" key="4">
    <source>
        <dbReference type="EMBL" id="MUO41292.1"/>
    </source>
</evidence>
<dbReference type="Gene3D" id="2.40.30.170">
    <property type="match status" value="1"/>
</dbReference>
<evidence type="ECO:0000313" key="7">
    <source>
        <dbReference type="Proteomes" id="UP000179536"/>
    </source>
</evidence>
<evidence type="ECO:0000259" key="3">
    <source>
        <dbReference type="Pfam" id="PF25989"/>
    </source>
</evidence>
<feature type="domain" description="YknX-like C-terminal permuted SH3-like" evidence="3">
    <location>
        <begin position="277"/>
        <end position="340"/>
    </location>
</feature>
<dbReference type="Gene3D" id="1.10.287.470">
    <property type="entry name" value="Helix hairpin bin"/>
    <property type="match status" value="1"/>
</dbReference>
<dbReference type="Pfam" id="PF25989">
    <property type="entry name" value="YknX_C"/>
    <property type="match status" value="1"/>
</dbReference>
<feature type="region of interest" description="Disordered" evidence="2">
    <location>
        <begin position="210"/>
        <end position="230"/>
    </location>
</feature>
<reference evidence="6 7" key="1">
    <citation type="submission" date="2019-11" db="EMBL/GenBank/DDBJ databases">
        <title>Whole-genome sequencing of Allorhizobium vitis.</title>
        <authorList>
            <person name="Gan H.M."/>
            <person name="Savka M.A."/>
        </authorList>
    </citation>
    <scope>NUCLEOTIDE SEQUENCE [LARGE SCALE GENOMIC DNA]</scope>
    <source>
        <strain evidence="5 7">RF2/1</strain>
        <strain evidence="4 6">T1/7</strain>
    </source>
</reference>